<evidence type="ECO:0000313" key="5">
    <source>
        <dbReference type="EMBL" id="KAJ8934460.1"/>
    </source>
</evidence>
<comment type="similarity">
    <text evidence="1">Belongs to the FGGY kinase family.</text>
</comment>
<evidence type="ECO:0000256" key="1">
    <source>
        <dbReference type="ARBA" id="ARBA00009156"/>
    </source>
</evidence>
<dbReference type="Pfam" id="PF00370">
    <property type="entry name" value="FGGY_N"/>
    <property type="match status" value="1"/>
</dbReference>
<dbReference type="SUPFAM" id="SSF53067">
    <property type="entry name" value="Actin-like ATPase domain"/>
    <property type="match status" value="1"/>
</dbReference>
<keyword evidence="2" id="KW-0808">Transferase</keyword>
<name>A0AAV8X7B3_9CUCU</name>
<keyword evidence="6" id="KW-1185">Reference proteome</keyword>
<evidence type="ECO:0000259" key="4">
    <source>
        <dbReference type="Pfam" id="PF00370"/>
    </source>
</evidence>
<comment type="caution">
    <text evidence="5">The sequence shown here is derived from an EMBL/GenBank/DDBJ whole genome shotgun (WGS) entry which is preliminary data.</text>
</comment>
<dbReference type="Proteomes" id="UP001162156">
    <property type="component" value="Unassembled WGS sequence"/>
</dbReference>
<dbReference type="GO" id="GO:0005739">
    <property type="term" value="C:mitochondrion"/>
    <property type="evidence" value="ECO:0007669"/>
    <property type="project" value="TreeGrafter"/>
</dbReference>
<gene>
    <name evidence="5" type="ORF">NQ314_013335</name>
</gene>
<evidence type="ECO:0000256" key="3">
    <source>
        <dbReference type="ARBA" id="ARBA00022777"/>
    </source>
</evidence>
<dbReference type="AlphaFoldDB" id="A0AAV8X7B3"/>
<dbReference type="GO" id="GO:0016301">
    <property type="term" value="F:kinase activity"/>
    <property type="evidence" value="ECO:0007669"/>
    <property type="project" value="UniProtKB-KW"/>
</dbReference>
<keyword evidence="3" id="KW-0418">Kinase</keyword>
<dbReference type="PANTHER" id="PTHR10196:SF68">
    <property type="entry name" value="GLYCEROL KINASE 5-RELATED"/>
    <property type="match status" value="1"/>
</dbReference>
<dbReference type="GO" id="GO:0046167">
    <property type="term" value="P:glycerol-3-phosphate biosynthetic process"/>
    <property type="evidence" value="ECO:0007669"/>
    <property type="project" value="TreeGrafter"/>
</dbReference>
<dbReference type="InterPro" id="IPR043129">
    <property type="entry name" value="ATPase_NBD"/>
</dbReference>
<accession>A0AAV8X7B3</accession>
<evidence type="ECO:0000256" key="2">
    <source>
        <dbReference type="ARBA" id="ARBA00022679"/>
    </source>
</evidence>
<sequence>MILVSVRLLWVLANIKEVKEALEKNNLMFGTLETWLVYKLTDRQTYITDISNASATGFF</sequence>
<proteinExistence type="inferred from homology"/>
<feature type="domain" description="Carbohydrate kinase FGGY N-terminal" evidence="4">
    <location>
        <begin position="6"/>
        <end position="59"/>
    </location>
</feature>
<protein>
    <recommendedName>
        <fullName evidence="4">Carbohydrate kinase FGGY N-terminal domain-containing protein</fullName>
    </recommendedName>
</protein>
<dbReference type="Gene3D" id="3.30.420.40">
    <property type="match status" value="1"/>
</dbReference>
<dbReference type="GO" id="GO:0006641">
    <property type="term" value="P:triglyceride metabolic process"/>
    <property type="evidence" value="ECO:0007669"/>
    <property type="project" value="TreeGrafter"/>
</dbReference>
<dbReference type="EMBL" id="JANEYF010003725">
    <property type="protein sequence ID" value="KAJ8934460.1"/>
    <property type="molecule type" value="Genomic_DNA"/>
</dbReference>
<dbReference type="GO" id="GO:0006071">
    <property type="term" value="P:glycerol metabolic process"/>
    <property type="evidence" value="ECO:0007669"/>
    <property type="project" value="TreeGrafter"/>
</dbReference>
<organism evidence="5 6">
    <name type="scientific">Rhamnusium bicolor</name>
    <dbReference type="NCBI Taxonomy" id="1586634"/>
    <lineage>
        <taxon>Eukaryota</taxon>
        <taxon>Metazoa</taxon>
        <taxon>Ecdysozoa</taxon>
        <taxon>Arthropoda</taxon>
        <taxon>Hexapoda</taxon>
        <taxon>Insecta</taxon>
        <taxon>Pterygota</taxon>
        <taxon>Neoptera</taxon>
        <taxon>Endopterygota</taxon>
        <taxon>Coleoptera</taxon>
        <taxon>Polyphaga</taxon>
        <taxon>Cucujiformia</taxon>
        <taxon>Chrysomeloidea</taxon>
        <taxon>Cerambycidae</taxon>
        <taxon>Lepturinae</taxon>
        <taxon>Rhagiini</taxon>
        <taxon>Rhamnusium</taxon>
    </lineage>
</organism>
<evidence type="ECO:0000313" key="6">
    <source>
        <dbReference type="Proteomes" id="UP001162156"/>
    </source>
</evidence>
<dbReference type="PANTHER" id="PTHR10196">
    <property type="entry name" value="SUGAR KINASE"/>
    <property type="match status" value="1"/>
</dbReference>
<reference evidence="5" key="1">
    <citation type="journal article" date="2023" name="Insect Mol. Biol.">
        <title>Genome sequencing provides insights into the evolution of gene families encoding plant cell wall-degrading enzymes in longhorned beetles.</title>
        <authorList>
            <person name="Shin N.R."/>
            <person name="Okamura Y."/>
            <person name="Kirsch R."/>
            <person name="Pauchet Y."/>
        </authorList>
    </citation>
    <scope>NUCLEOTIDE SEQUENCE</scope>
    <source>
        <strain evidence="5">RBIC_L_NR</strain>
    </source>
</reference>
<dbReference type="InterPro" id="IPR018484">
    <property type="entry name" value="FGGY_N"/>
</dbReference>